<evidence type="ECO:0000313" key="8">
    <source>
        <dbReference type="EMBL" id="ABK16133.1"/>
    </source>
</evidence>
<dbReference type="HOGENOM" id="CLU_001031_3_0_7"/>
<sequence length="269" mass="29221">MSRVKALVLTGFGLNCDLETAYALTIVGADVERVHLNSLAQREKRLADYRIFVVGGGFSWGDDHGAGVIMGMRLKHRLGDDLQAFVASGGIVIGICNGFQVLVNLGLLPGFEPGVLKREVALINNDCGNFRDQWVNLIGNAASPCVLTEGIEAIELPVRHGEGKFFAETDVLERLERRQQVILRYAGADGKVAGGAFPANPNGSVADIAGICDPTGRVAGLMPHPEAFNDWTNHPEWTRKRELARRSGTVAPREGEGLKLFRNAVNYFR</sequence>
<dbReference type="EMBL" id="CP000478">
    <property type="protein sequence ID" value="ABK16133.1"/>
    <property type="molecule type" value="Genomic_DNA"/>
</dbReference>
<reference evidence="8 9" key="1">
    <citation type="submission" date="2006-10" db="EMBL/GenBank/DDBJ databases">
        <title>Complete sequence of Syntrophobacter fumaroxidans MPOB.</title>
        <authorList>
            <consortium name="US DOE Joint Genome Institute"/>
            <person name="Copeland A."/>
            <person name="Lucas S."/>
            <person name="Lapidus A."/>
            <person name="Barry K."/>
            <person name="Detter J.C."/>
            <person name="Glavina del Rio T."/>
            <person name="Hammon N."/>
            <person name="Israni S."/>
            <person name="Pitluck S."/>
            <person name="Goltsman E.G."/>
            <person name="Martinez M."/>
            <person name="Schmutz J."/>
            <person name="Larimer F."/>
            <person name="Land M."/>
            <person name="Hauser L."/>
            <person name="Kyrpides N."/>
            <person name="Kim E."/>
            <person name="Boone D.R."/>
            <person name="Brockman F."/>
            <person name="Culley D."/>
            <person name="Ferry J."/>
            <person name="Gunsalus R."/>
            <person name="McInerney M.J."/>
            <person name="Morrison M."/>
            <person name="Plugge C."/>
            <person name="Rohlin L."/>
            <person name="Scholten J."/>
            <person name="Sieber J."/>
            <person name="Stams A.J.M."/>
            <person name="Worm P."/>
            <person name="Henstra A.M."/>
            <person name="Richardson P."/>
        </authorList>
    </citation>
    <scope>NUCLEOTIDE SEQUENCE [LARGE SCALE GENOMIC DNA]</scope>
    <source>
        <strain evidence="9">DSM 10017 / MPOB</strain>
    </source>
</reference>
<dbReference type="PIRSF" id="PIRSF001586">
    <property type="entry name" value="FGAM_synth_I"/>
    <property type="match status" value="1"/>
</dbReference>
<dbReference type="PANTHER" id="PTHR10099">
    <property type="entry name" value="PHOSPHORIBOSYLFORMYLGLYCINAMIDINE SYNTHASE"/>
    <property type="match status" value="1"/>
</dbReference>
<evidence type="ECO:0000256" key="6">
    <source>
        <dbReference type="ARBA" id="ARBA00022840"/>
    </source>
</evidence>
<name>A0LFD1_SYNFM</name>
<keyword evidence="3" id="KW-0547">Nucleotide-binding</keyword>
<dbReference type="eggNOG" id="COG0047">
    <property type="taxonomic scope" value="Bacteria"/>
</dbReference>
<dbReference type="Gene3D" id="3.40.50.880">
    <property type="match status" value="1"/>
</dbReference>
<keyword evidence="5" id="KW-0378">Hydrolase</keyword>
<dbReference type="EC" id="6.3.5.3" evidence="8"/>
<dbReference type="GO" id="GO:0004642">
    <property type="term" value="F:phosphoribosylformylglycinamidine synthase activity"/>
    <property type="evidence" value="ECO:0007669"/>
    <property type="project" value="UniProtKB-EC"/>
</dbReference>
<organism evidence="8 9">
    <name type="scientific">Syntrophobacter fumaroxidans (strain DSM 10017 / MPOB)</name>
    <dbReference type="NCBI Taxonomy" id="335543"/>
    <lineage>
        <taxon>Bacteria</taxon>
        <taxon>Pseudomonadati</taxon>
        <taxon>Thermodesulfobacteriota</taxon>
        <taxon>Syntrophobacteria</taxon>
        <taxon>Syntrophobacterales</taxon>
        <taxon>Syntrophobacteraceae</taxon>
        <taxon>Syntrophobacter</taxon>
    </lineage>
</organism>
<evidence type="ECO:0000256" key="7">
    <source>
        <dbReference type="ARBA" id="ARBA00022962"/>
    </source>
</evidence>
<dbReference type="InterPro" id="IPR010075">
    <property type="entry name" value="PRibForGlyAmidine_synth_PurQ"/>
</dbReference>
<dbReference type="SUPFAM" id="SSF52317">
    <property type="entry name" value="Class I glutamine amidotransferase-like"/>
    <property type="match status" value="1"/>
</dbReference>
<dbReference type="GO" id="GO:0016787">
    <property type="term" value="F:hydrolase activity"/>
    <property type="evidence" value="ECO:0007669"/>
    <property type="project" value="UniProtKB-KW"/>
</dbReference>
<evidence type="ECO:0000313" key="9">
    <source>
        <dbReference type="Proteomes" id="UP000001784"/>
    </source>
</evidence>
<dbReference type="GO" id="GO:0005524">
    <property type="term" value="F:ATP binding"/>
    <property type="evidence" value="ECO:0007669"/>
    <property type="project" value="UniProtKB-KW"/>
</dbReference>
<dbReference type="OrthoDB" id="9804441at2"/>
<keyword evidence="1" id="KW-0963">Cytoplasm</keyword>
<accession>A0LFD1</accession>
<dbReference type="STRING" id="335543.Sfum_0433"/>
<proteinExistence type="predicted"/>
<dbReference type="InterPro" id="IPR029062">
    <property type="entry name" value="Class_I_gatase-like"/>
</dbReference>
<keyword evidence="7" id="KW-0315">Glutamine amidotransferase</keyword>
<evidence type="ECO:0000256" key="2">
    <source>
        <dbReference type="ARBA" id="ARBA00022598"/>
    </source>
</evidence>
<protein>
    <submittedName>
        <fullName evidence="8">Phosphoribosylformylglycinamidine synthase subunit I</fullName>
        <ecNumber evidence="8">6.3.5.3</ecNumber>
    </submittedName>
</protein>
<dbReference type="InParanoid" id="A0LFD1"/>
<dbReference type="Pfam" id="PF13507">
    <property type="entry name" value="GATase_5"/>
    <property type="match status" value="1"/>
</dbReference>
<evidence type="ECO:0000256" key="1">
    <source>
        <dbReference type="ARBA" id="ARBA00022490"/>
    </source>
</evidence>
<dbReference type="PROSITE" id="PS51273">
    <property type="entry name" value="GATASE_TYPE_1"/>
    <property type="match status" value="1"/>
</dbReference>
<dbReference type="Proteomes" id="UP000001784">
    <property type="component" value="Chromosome"/>
</dbReference>
<keyword evidence="4" id="KW-0658">Purine biosynthesis</keyword>
<evidence type="ECO:0000256" key="3">
    <source>
        <dbReference type="ARBA" id="ARBA00022741"/>
    </source>
</evidence>
<dbReference type="GO" id="GO:0005737">
    <property type="term" value="C:cytoplasm"/>
    <property type="evidence" value="ECO:0007669"/>
    <property type="project" value="TreeGrafter"/>
</dbReference>
<dbReference type="GO" id="GO:0006189">
    <property type="term" value="P:'de novo' IMP biosynthetic process"/>
    <property type="evidence" value="ECO:0007669"/>
    <property type="project" value="InterPro"/>
</dbReference>
<keyword evidence="6" id="KW-0067">ATP-binding</keyword>
<dbReference type="RefSeq" id="WP_011697306.1">
    <property type="nucleotide sequence ID" value="NC_008554.1"/>
</dbReference>
<dbReference type="SMART" id="SM01211">
    <property type="entry name" value="GATase_5"/>
    <property type="match status" value="1"/>
</dbReference>
<gene>
    <name evidence="8" type="ordered locus">Sfum_0433</name>
</gene>
<dbReference type="CDD" id="cd01740">
    <property type="entry name" value="GATase1_FGAR_AT"/>
    <property type="match status" value="1"/>
</dbReference>
<evidence type="ECO:0000256" key="4">
    <source>
        <dbReference type="ARBA" id="ARBA00022755"/>
    </source>
</evidence>
<evidence type="ECO:0000256" key="5">
    <source>
        <dbReference type="ARBA" id="ARBA00022801"/>
    </source>
</evidence>
<dbReference type="AlphaFoldDB" id="A0LFD1"/>
<dbReference type="KEGG" id="sfu:Sfum_0433"/>
<dbReference type="PANTHER" id="PTHR10099:SF1">
    <property type="entry name" value="PHOSPHORIBOSYLFORMYLGLYCINAMIDINE SYNTHASE"/>
    <property type="match status" value="1"/>
</dbReference>
<keyword evidence="2 8" id="KW-0436">Ligase</keyword>
<keyword evidence="9" id="KW-1185">Reference proteome</keyword>